<sequence length="300" mass="34420">MPVKQETSPPSVPEEKATAHIRIPLHEGQGSARDQMIEIEWPMELTTELLSYGYASRYRYCTCSSSESLRLRQTVLCLSLLQQTWSSYESIGMLAAVGHFGLLNMLTLEQAVTIQILHQQGKSIKAISRELGVSRNTVRKYLRQNTTPQYQRIQPRTSILDPYKPYLLERVNAAHPEWIPAVVLYQEILGLGYPGKIRILREYLATLKPVAKPEPIIRFETQPGQQMQVDFTTIRRHHTTLKAFVATLGYSRAAFVKFYDHERTDAWIDGLENAFQFFAGIPQEILFDNAKTIMIERDAY</sequence>
<dbReference type="GO" id="GO:0015074">
    <property type="term" value="P:DNA integration"/>
    <property type="evidence" value="ECO:0007669"/>
    <property type="project" value="InterPro"/>
</dbReference>
<feature type="domain" description="HTH IS21-type" evidence="4">
    <location>
        <begin position="109"/>
        <end position="171"/>
    </location>
</feature>
<evidence type="ECO:0000256" key="3">
    <source>
        <dbReference type="ARBA" id="ARBA00023172"/>
    </source>
</evidence>
<comment type="caution">
    <text evidence="6">The sequence shown here is derived from an EMBL/GenBank/DDBJ whole genome shotgun (WGS) entry which is preliminary data.</text>
</comment>
<keyword evidence="3" id="KW-0233">DNA recombination</keyword>
<keyword evidence="2" id="KW-0238">DNA-binding</keyword>
<dbReference type="AlphaFoldDB" id="A0A834IA72"/>
<dbReference type="PROSITE" id="PS50531">
    <property type="entry name" value="HTH_IS21"/>
    <property type="match status" value="1"/>
</dbReference>
<reference evidence="6" key="1">
    <citation type="submission" date="2020-08" db="EMBL/GenBank/DDBJ databases">
        <title>Genome sequencing and assembly of the red palm weevil Rhynchophorus ferrugineus.</title>
        <authorList>
            <person name="Dias G.B."/>
            <person name="Bergman C.M."/>
            <person name="Manee M."/>
        </authorList>
    </citation>
    <scope>NUCLEOTIDE SEQUENCE</scope>
    <source>
        <strain evidence="6">AA-2017</strain>
        <tissue evidence="6">Whole larva</tissue>
    </source>
</reference>
<dbReference type="SUPFAM" id="SSF53098">
    <property type="entry name" value="Ribonuclease H-like"/>
    <property type="match status" value="1"/>
</dbReference>
<dbReference type="PROSITE" id="PS50994">
    <property type="entry name" value="INTEGRASE"/>
    <property type="match status" value="1"/>
</dbReference>
<proteinExistence type="predicted"/>
<dbReference type="PANTHER" id="PTHR35004:SF6">
    <property type="entry name" value="TRANSPOSASE"/>
    <property type="match status" value="1"/>
</dbReference>
<dbReference type="GO" id="GO:0032196">
    <property type="term" value="P:transposition"/>
    <property type="evidence" value="ECO:0007669"/>
    <property type="project" value="UniProtKB-KW"/>
</dbReference>
<evidence type="ECO:0000259" key="5">
    <source>
        <dbReference type="PROSITE" id="PS50994"/>
    </source>
</evidence>
<gene>
    <name evidence="6" type="ORF">GWI33_011450</name>
</gene>
<dbReference type="InterPro" id="IPR025246">
    <property type="entry name" value="IS30-like_HTH"/>
</dbReference>
<feature type="domain" description="Integrase catalytic" evidence="5">
    <location>
        <begin position="219"/>
        <end position="300"/>
    </location>
</feature>
<evidence type="ECO:0000313" key="7">
    <source>
        <dbReference type="Proteomes" id="UP000625711"/>
    </source>
</evidence>
<dbReference type="GO" id="GO:0006310">
    <property type="term" value="P:DNA recombination"/>
    <property type="evidence" value="ECO:0007669"/>
    <property type="project" value="UniProtKB-KW"/>
</dbReference>
<dbReference type="PANTHER" id="PTHR35004">
    <property type="entry name" value="TRANSPOSASE RV3428C-RELATED"/>
    <property type="match status" value="1"/>
</dbReference>
<evidence type="ECO:0008006" key="8">
    <source>
        <dbReference type="Google" id="ProtNLM"/>
    </source>
</evidence>
<evidence type="ECO:0000259" key="4">
    <source>
        <dbReference type="PROSITE" id="PS50531"/>
    </source>
</evidence>
<dbReference type="InterPro" id="IPR017894">
    <property type="entry name" value="HTH_IS21_transposase_type"/>
</dbReference>
<evidence type="ECO:0000256" key="1">
    <source>
        <dbReference type="ARBA" id="ARBA00022578"/>
    </source>
</evidence>
<protein>
    <recommendedName>
        <fullName evidence="8">Transposase</fullName>
    </recommendedName>
</protein>
<organism evidence="6 7">
    <name type="scientific">Rhynchophorus ferrugineus</name>
    <name type="common">Red palm weevil</name>
    <name type="synonym">Curculio ferrugineus</name>
    <dbReference type="NCBI Taxonomy" id="354439"/>
    <lineage>
        <taxon>Eukaryota</taxon>
        <taxon>Metazoa</taxon>
        <taxon>Ecdysozoa</taxon>
        <taxon>Arthropoda</taxon>
        <taxon>Hexapoda</taxon>
        <taxon>Insecta</taxon>
        <taxon>Pterygota</taxon>
        <taxon>Neoptera</taxon>
        <taxon>Endopterygota</taxon>
        <taxon>Coleoptera</taxon>
        <taxon>Polyphaga</taxon>
        <taxon>Cucujiformia</taxon>
        <taxon>Curculionidae</taxon>
        <taxon>Dryophthorinae</taxon>
        <taxon>Rhynchophorus</taxon>
    </lineage>
</organism>
<dbReference type="GO" id="GO:0003677">
    <property type="term" value="F:DNA binding"/>
    <property type="evidence" value="ECO:0007669"/>
    <property type="project" value="UniProtKB-KW"/>
</dbReference>
<dbReference type="Pfam" id="PF00665">
    <property type="entry name" value="rve"/>
    <property type="match status" value="1"/>
</dbReference>
<keyword evidence="7" id="KW-1185">Reference proteome</keyword>
<dbReference type="OrthoDB" id="9996331at2759"/>
<name>A0A834IA72_RHYFE</name>
<dbReference type="Gene3D" id="1.10.10.60">
    <property type="entry name" value="Homeodomain-like"/>
    <property type="match status" value="1"/>
</dbReference>
<dbReference type="InterPro" id="IPR036397">
    <property type="entry name" value="RNaseH_sf"/>
</dbReference>
<dbReference type="InterPro" id="IPR001584">
    <property type="entry name" value="Integrase_cat-core"/>
</dbReference>
<dbReference type="EMBL" id="JAACXV010009487">
    <property type="protein sequence ID" value="KAF7275661.1"/>
    <property type="molecule type" value="Genomic_DNA"/>
</dbReference>
<dbReference type="Proteomes" id="UP000625711">
    <property type="component" value="Unassembled WGS sequence"/>
</dbReference>
<dbReference type="Pfam" id="PF13936">
    <property type="entry name" value="HTH_38"/>
    <property type="match status" value="1"/>
</dbReference>
<dbReference type="InterPro" id="IPR012337">
    <property type="entry name" value="RNaseH-like_sf"/>
</dbReference>
<evidence type="ECO:0000256" key="2">
    <source>
        <dbReference type="ARBA" id="ARBA00023125"/>
    </source>
</evidence>
<dbReference type="NCBIfam" id="NF033546">
    <property type="entry name" value="transpos_IS21"/>
    <property type="match status" value="1"/>
</dbReference>
<dbReference type="Gene3D" id="3.30.420.10">
    <property type="entry name" value="Ribonuclease H-like superfamily/Ribonuclease H"/>
    <property type="match status" value="1"/>
</dbReference>
<accession>A0A834IA72</accession>
<evidence type="ECO:0000313" key="6">
    <source>
        <dbReference type="EMBL" id="KAF7275661.1"/>
    </source>
</evidence>
<keyword evidence="1" id="KW-0815">Transposition</keyword>